<dbReference type="Gene3D" id="3.30.70.330">
    <property type="match status" value="2"/>
</dbReference>
<proteinExistence type="predicted"/>
<evidence type="ECO:0000259" key="3">
    <source>
        <dbReference type="PROSITE" id="PS50102"/>
    </source>
</evidence>
<dbReference type="CDD" id="cd00590">
    <property type="entry name" value="RRM_SF"/>
    <property type="match status" value="2"/>
</dbReference>
<name>A0AAU9K2C6_9CILI</name>
<evidence type="ECO:0000256" key="2">
    <source>
        <dbReference type="PROSITE-ProRule" id="PRU00176"/>
    </source>
</evidence>
<keyword evidence="1 2" id="KW-0694">RNA-binding</keyword>
<dbReference type="AlphaFoldDB" id="A0AAU9K2C6"/>
<feature type="domain" description="RRM" evidence="3">
    <location>
        <begin position="183"/>
        <end position="258"/>
    </location>
</feature>
<dbReference type="InterPro" id="IPR012677">
    <property type="entry name" value="Nucleotide-bd_a/b_plait_sf"/>
</dbReference>
<dbReference type="InterPro" id="IPR035979">
    <property type="entry name" value="RBD_domain_sf"/>
</dbReference>
<organism evidence="4 5">
    <name type="scientific">Blepharisma stoltei</name>
    <dbReference type="NCBI Taxonomy" id="1481888"/>
    <lineage>
        <taxon>Eukaryota</taxon>
        <taxon>Sar</taxon>
        <taxon>Alveolata</taxon>
        <taxon>Ciliophora</taxon>
        <taxon>Postciliodesmatophora</taxon>
        <taxon>Heterotrichea</taxon>
        <taxon>Heterotrichida</taxon>
        <taxon>Blepharismidae</taxon>
        <taxon>Blepharisma</taxon>
    </lineage>
</organism>
<dbReference type="SUPFAM" id="SSF54928">
    <property type="entry name" value="RNA-binding domain, RBD"/>
    <property type="match status" value="2"/>
</dbReference>
<dbReference type="PANTHER" id="PTHR23236:SF104">
    <property type="entry name" value="GALECTIN"/>
    <property type="match status" value="1"/>
</dbReference>
<accession>A0AAU9K2C6</accession>
<dbReference type="EMBL" id="CAJZBQ010000054">
    <property type="protein sequence ID" value="CAG9332160.1"/>
    <property type="molecule type" value="Genomic_DNA"/>
</dbReference>
<dbReference type="PROSITE" id="PS50102">
    <property type="entry name" value="RRM"/>
    <property type="match status" value="2"/>
</dbReference>
<sequence length="345" mass="39389">MAEDIPNEKSSKNLSILKVLLEYHLFEKKMLQKNTPWKLFHPLPTKQDSLAIEIKKNISAFVNSSIEETSKLIKDLYKNLDSAIKSISNIEKDWDEFLDTQNKNIPAPEVKLSGVIGITTKEKEKASQSEIKCKEIISEIQALKCPPSLKIPPYAARYRYEEIDHDFSNQKKAENKHADSLKTDVLISGLNKEIRKEDLLYFFRDSHPGKVKMPISRRGKNKGYAIITFPTLEDARNASRLSSQSFMGSIISVELISNENLAQKPPKTYTIHVQNFNFHTSDESISRFFRRNGVCVECIRIPHFPSGQNKGFGFVVLLTKSDFKRALKLDGLELEGRELRIEVAC</sequence>
<keyword evidence="5" id="KW-1185">Reference proteome</keyword>
<reference evidence="4" key="1">
    <citation type="submission" date="2021-09" db="EMBL/GenBank/DDBJ databases">
        <authorList>
            <consortium name="AG Swart"/>
            <person name="Singh M."/>
            <person name="Singh A."/>
            <person name="Seah K."/>
            <person name="Emmerich C."/>
        </authorList>
    </citation>
    <scope>NUCLEOTIDE SEQUENCE</scope>
    <source>
        <strain evidence="4">ATCC30299</strain>
    </source>
</reference>
<protein>
    <recommendedName>
        <fullName evidence="3">RRM domain-containing protein</fullName>
    </recommendedName>
</protein>
<dbReference type="Proteomes" id="UP001162131">
    <property type="component" value="Unassembled WGS sequence"/>
</dbReference>
<feature type="domain" description="RRM" evidence="3">
    <location>
        <begin position="269"/>
        <end position="345"/>
    </location>
</feature>
<comment type="caution">
    <text evidence="4">The sequence shown here is derived from an EMBL/GenBank/DDBJ whole genome shotgun (WGS) entry which is preliminary data.</text>
</comment>
<dbReference type="Pfam" id="PF00076">
    <property type="entry name" value="RRM_1"/>
    <property type="match status" value="2"/>
</dbReference>
<evidence type="ECO:0000313" key="4">
    <source>
        <dbReference type="EMBL" id="CAG9332160.1"/>
    </source>
</evidence>
<evidence type="ECO:0000256" key="1">
    <source>
        <dbReference type="ARBA" id="ARBA00022884"/>
    </source>
</evidence>
<dbReference type="GO" id="GO:0003723">
    <property type="term" value="F:RNA binding"/>
    <property type="evidence" value="ECO:0007669"/>
    <property type="project" value="UniProtKB-UniRule"/>
</dbReference>
<dbReference type="SMART" id="SM00360">
    <property type="entry name" value="RRM"/>
    <property type="match status" value="2"/>
</dbReference>
<dbReference type="InterPro" id="IPR000504">
    <property type="entry name" value="RRM_dom"/>
</dbReference>
<gene>
    <name evidence="4" type="ORF">BSTOLATCC_MIC55614</name>
</gene>
<dbReference type="PANTHER" id="PTHR23236">
    <property type="entry name" value="EUKARYOTIC TRANSLATION INITIATION FACTOR 4B/4H"/>
    <property type="match status" value="1"/>
</dbReference>
<evidence type="ECO:0000313" key="5">
    <source>
        <dbReference type="Proteomes" id="UP001162131"/>
    </source>
</evidence>